<feature type="transmembrane region" description="Helical" evidence="1">
    <location>
        <begin position="36"/>
        <end position="57"/>
    </location>
</feature>
<evidence type="ECO:0000313" key="3">
    <source>
        <dbReference type="Proteomes" id="UP000027822"/>
    </source>
</evidence>
<organism evidence="2 3">
    <name type="scientific">Bacillus manliponensis</name>
    <dbReference type="NCBI Taxonomy" id="574376"/>
    <lineage>
        <taxon>Bacteria</taxon>
        <taxon>Bacillati</taxon>
        <taxon>Bacillota</taxon>
        <taxon>Bacilli</taxon>
        <taxon>Bacillales</taxon>
        <taxon>Bacillaceae</taxon>
        <taxon>Bacillus</taxon>
        <taxon>Bacillus cereus group</taxon>
    </lineage>
</organism>
<keyword evidence="3" id="KW-1185">Reference proteome</keyword>
<keyword evidence="1" id="KW-1133">Transmembrane helix</keyword>
<name>A0A073KBP4_9BACI</name>
<reference evidence="2 3" key="1">
    <citation type="submission" date="2014-06" db="EMBL/GenBank/DDBJ databases">
        <title>Draft genome sequence of Bacillus manliponensis JCM 15802 (MCCC 1A00708).</title>
        <authorList>
            <person name="Lai Q."/>
            <person name="Liu Y."/>
            <person name="Shao Z."/>
        </authorList>
    </citation>
    <scope>NUCLEOTIDE SEQUENCE [LARGE SCALE GENOMIC DNA]</scope>
    <source>
        <strain evidence="2 3">JCM 15802</strain>
    </source>
</reference>
<evidence type="ECO:0000313" key="2">
    <source>
        <dbReference type="EMBL" id="KEK19728.1"/>
    </source>
</evidence>
<accession>A0A073KBP4</accession>
<gene>
    <name evidence="2" type="ORF">BAMA_21025</name>
</gene>
<dbReference type="EMBL" id="JOTN01000006">
    <property type="protein sequence ID" value="KEK19728.1"/>
    <property type="molecule type" value="Genomic_DNA"/>
</dbReference>
<dbReference type="AlphaFoldDB" id="A0A073KBP4"/>
<dbReference type="Proteomes" id="UP000027822">
    <property type="component" value="Unassembled WGS sequence"/>
</dbReference>
<keyword evidence="1" id="KW-0812">Transmembrane</keyword>
<proteinExistence type="predicted"/>
<protein>
    <submittedName>
        <fullName evidence="2">Uncharacterized protein</fullName>
    </submittedName>
</protein>
<keyword evidence="1" id="KW-0472">Membrane</keyword>
<comment type="caution">
    <text evidence="2">The sequence shown here is derived from an EMBL/GenBank/DDBJ whole genome shotgun (WGS) entry which is preliminary data.</text>
</comment>
<evidence type="ECO:0000256" key="1">
    <source>
        <dbReference type="SAM" id="Phobius"/>
    </source>
</evidence>
<sequence>MQSLFDRAREVKFTKGYQYGFYFLQNIDLNNSNSLAFSHFILVILNYKLKFLILFNYNLSVKLKIEMN</sequence>